<dbReference type="PANTHER" id="PTHR13628:SF1">
    <property type="entry name" value="TRANSMEMBRANE PROTEIN 267"/>
    <property type="match status" value="1"/>
</dbReference>
<dbReference type="VEuPathDB" id="VectorBase:LOC119174828"/>
<dbReference type="AlphaFoldDB" id="A0A9J6DHV4"/>
<keyword evidence="7" id="KW-1185">Reference proteome</keyword>
<comment type="caution">
    <text evidence="6">The sequence shown here is derived from an EMBL/GenBank/DDBJ whole genome shotgun (WGS) entry which is preliminary data.</text>
</comment>
<organism evidence="6 7">
    <name type="scientific">Rhipicephalus microplus</name>
    <name type="common">Cattle tick</name>
    <name type="synonym">Boophilus microplus</name>
    <dbReference type="NCBI Taxonomy" id="6941"/>
    <lineage>
        <taxon>Eukaryota</taxon>
        <taxon>Metazoa</taxon>
        <taxon>Ecdysozoa</taxon>
        <taxon>Arthropoda</taxon>
        <taxon>Chelicerata</taxon>
        <taxon>Arachnida</taxon>
        <taxon>Acari</taxon>
        <taxon>Parasitiformes</taxon>
        <taxon>Ixodida</taxon>
        <taxon>Ixodoidea</taxon>
        <taxon>Ixodidae</taxon>
        <taxon>Rhipicephalinae</taxon>
        <taxon>Rhipicephalus</taxon>
        <taxon>Boophilus</taxon>
    </lineage>
</organism>
<sequence length="102" mass="10831">MVAFYLFTAALTAAVSTAGDYVTGLARLPWLRALADNATHGLIAFLCWVMVSGRTLRKASLLESLLSGLFGCAVDVDHFLAARSLKIEVTETTACCELACSS</sequence>
<gene>
    <name evidence="6" type="ORF">HPB51_015935</name>
</gene>
<keyword evidence="4" id="KW-1133">Transmembrane helix</keyword>
<dbReference type="PANTHER" id="PTHR13628">
    <property type="entry name" value="TRANSMEMBRANE PROTEIN 267"/>
    <property type="match status" value="1"/>
</dbReference>
<keyword evidence="3" id="KW-0812">Transmembrane</keyword>
<evidence type="ECO:0000313" key="7">
    <source>
        <dbReference type="Proteomes" id="UP000821866"/>
    </source>
</evidence>
<dbReference type="EMBL" id="JABSTU010000009">
    <property type="protein sequence ID" value="KAH8021539.1"/>
    <property type="molecule type" value="Genomic_DNA"/>
</dbReference>
<protein>
    <recommendedName>
        <fullName evidence="2">Transmembrane protein 267</fullName>
    </recommendedName>
</protein>
<name>A0A9J6DHV4_RHIMP</name>
<accession>A0A9J6DHV4</accession>
<dbReference type="Proteomes" id="UP000821866">
    <property type="component" value="Chromosome 7"/>
</dbReference>
<evidence type="ECO:0000256" key="3">
    <source>
        <dbReference type="ARBA" id="ARBA00022692"/>
    </source>
</evidence>
<evidence type="ECO:0000256" key="1">
    <source>
        <dbReference type="ARBA" id="ARBA00004141"/>
    </source>
</evidence>
<comment type="subcellular location">
    <subcellularLocation>
        <location evidence="1">Membrane</location>
        <topology evidence="1">Multi-pass membrane protein</topology>
    </subcellularLocation>
</comment>
<keyword evidence="5" id="KW-0472">Membrane</keyword>
<dbReference type="GO" id="GO:0016020">
    <property type="term" value="C:membrane"/>
    <property type="evidence" value="ECO:0007669"/>
    <property type="project" value="UniProtKB-SubCell"/>
</dbReference>
<dbReference type="InterPro" id="IPR026572">
    <property type="entry name" value="TMEM267"/>
</dbReference>
<evidence type="ECO:0000256" key="5">
    <source>
        <dbReference type="ARBA" id="ARBA00023136"/>
    </source>
</evidence>
<proteinExistence type="predicted"/>
<evidence type="ECO:0000256" key="4">
    <source>
        <dbReference type="ARBA" id="ARBA00022989"/>
    </source>
</evidence>
<reference evidence="6" key="2">
    <citation type="submission" date="2021-09" db="EMBL/GenBank/DDBJ databases">
        <authorList>
            <person name="Jia N."/>
            <person name="Wang J."/>
            <person name="Shi W."/>
            <person name="Du L."/>
            <person name="Sun Y."/>
            <person name="Zhan W."/>
            <person name="Jiang J."/>
            <person name="Wang Q."/>
            <person name="Zhang B."/>
            <person name="Ji P."/>
            <person name="Sakyi L.B."/>
            <person name="Cui X."/>
            <person name="Yuan T."/>
            <person name="Jiang B."/>
            <person name="Yang W."/>
            <person name="Lam T.T.-Y."/>
            <person name="Chang Q."/>
            <person name="Ding S."/>
            <person name="Wang X."/>
            <person name="Zhu J."/>
            <person name="Ruan X."/>
            <person name="Zhao L."/>
            <person name="Wei J."/>
            <person name="Que T."/>
            <person name="Du C."/>
            <person name="Cheng J."/>
            <person name="Dai P."/>
            <person name="Han X."/>
            <person name="Huang E."/>
            <person name="Gao Y."/>
            <person name="Liu J."/>
            <person name="Shao H."/>
            <person name="Ye R."/>
            <person name="Li L."/>
            <person name="Wei W."/>
            <person name="Wang X."/>
            <person name="Wang C."/>
            <person name="Huo Q."/>
            <person name="Li W."/>
            <person name="Guo W."/>
            <person name="Chen H."/>
            <person name="Chen S."/>
            <person name="Zhou L."/>
            <person name="Zhou L."/>
            <person name="Ni X."/>
            <person name="Tian J."/>
            <person name="Zhou Y."/>
            <person name="Sheng Y."/>
            <person name="Liu T."/>
            <person name="Pan Y."/>
            <person name="Xia L."/>
            <person name="Li J."/>
            <person name="Zhao F."/>
            <person name="Cao W."/>
        </authorList>
    </citation>
    <scope>NUCLEOTIDE SEQUENCE</scope>
    <source>
        <strain evidence="6">Rmic-2018</strain>
        <tissue evidence="6">Larvae</tissue>
    </source>
</reference>
<evidence type="ECO:0000313" key="6">
    <source>
        <dbReference type="EMBL" id="KAH8021539.1"/>
    </source>
</evidence>
<reference evidence="6" key="1">
    <citation type="journal article" date="2020" name="Cell">
        <title>Large-Scale Comparative Analyses of Tick Genomes Elucidate Their Genetic Diversity and Vector Capacities.</title>
        <authorList>
            <consortium name="Tick Genome and Microbiome Consortium (TIGMIC)"/>
            <person name="Jia N."/>
            <person name="Wang J."/>
            <person name="Shi W."/>
            <person name="Du L."/>
            <person name="Sun Y."/>
            <person name="Zhan W."/>
            <person name="Jiang J.F."/>
            <person name="Wang Q."/>
            <person name="Zhang B."/>
            <person name="Ji P."/>
            <person name="Bell-Sakyi L."/>
            <person name="Cui X.M."/>
            <person name="Yuan T.T."/>
            <person name="Jiang B.G."/>
            <person name="Yang W.F."/>
            <person name="Lam T.T."/>
            <person name="Chang Q.C."/>
            <person name="Ding S.J."/>
            <person name="Wang X.J."/>
            <person name="Zhu J.G."/>
            <person name="Ruan X.D."/>
            <person name="Zhao L."/>
            <person name="Wei J.T."/>
            <person name="Ye R.Z."/>
            <person name="Que T.C."/>
            <person name="Du C.H."/>
            <person name="Zhou Y.H."/>
            <person name="Cheng J.X."/>
            <person name="Dai P.F."/>
            <person name="Guo W.B."/>
            <person name="Han X.H."/>
            <person name="Huang E.J."/>
            <person name="Li L.F."/>
            <person name="Wei W."/>
            <person name="Gao Y.C."/>
            <person name="Liu J.Z."/>
            <person name="Shao H.Z."/>
            <person name="Wang X."/>
            <person name="Wang C.C."/>
            <person name="Yang T.C."/>
            <person name="Huo Q.B."/>
            <person name="Li W."/>
            <person name="Chen H.Y."/>
            <person name="Chen S.E."/>
            <person name="Zhou L.G."/>
            <person name="Ni X.B."/>
            <person name="Tian J.H."/>
            <person name="Sheng Y."/>
            <person name="Liu T."/>
            <person name="Pan Y.S."/>
            <person name="Xia L.Y."/>
            <person name="Li J."/>
            <person name="Zhao F."/>
            <person name="Cao W.C."/>
        </authorList>
    </citation>
    <scope>NUCLEOTIDE SEQUENCE</scope>
    <source>
        <strain evidence="6">Rmic-2018</strain>
    </source>
</reference>
<evidence type="ECO:0000256" key="2">
    <source>
        <dbReference type="ARBA" id="ARBA00013977"/>
    </source>
</evidence>